<evidence type="ECO:0000313" key="3">
    <source>
        <dbReference type="Proteomes" id="UP000002051"/>
    </source>
</evidence>
<dbReference type="AlphaFoldDB" id="G7IBP7"/>
<organism evidence="1 3">
    <name type="scientific">Medicago truncatula</name>
    <name type="common">Barrel medic</name>
    <name type="synonym">Medicago tribuloides</name>
    <dbReference type="NCBI Taxonomy" id="3880"/>
    <lineage>
        <taxon>Eukaryota</taxon>
        <taxon>Viridiplantae</taxon>
        <taxon>Streptophyta</taxon>
        <taxon>Embryophyta</taxon>
        <taxon>Tracheophyta</taxon>
        <taxon>Spermatophyta</taxon>
        <taxon>Magnoliopsida</taxon>
        <taxon>eudicotyledons</taxon>
        <taxon>Gunneridae</taxon>
        <taxon>Pentapetalae</taxon>
        <taxon>rosids</taxon>
        <taxon>fabids</taxon>
        <taxon>Fabales</taxon>
        <taxon>Fabaceae</taxon>
        <taxon>Papilionoideae</taxon>
        <taxon>50 kb inversion clade</taxon>
        <taxon>NPAAA clade</taxon>
        <taxon>Hologalegina</taxon>
        <taxon>IRL clade</taxon>
        <taxon>Trifolieae</taxon>
        <taxon>Medicago</taxon>
    </lineage>
</organism>
<protein>
    <submittedName>
        <fullName evidence="1 2">Uncharacterized protein</fullName>
    </submittedName>
</protein>
<dbReference type="Proteomes" id="UP000002051">
    <property type="component" value="Unassembled WGS sequence"/>
</dbReference>
<dbReference type="HOGENOM" id="CLU_1951966_0_0_1"/>
<reference evidence="1 3" key="2">
    <citation type="journal article" date="2014" name="BMC Genomics">
        <title>An improved genome release (version Mt4.0) for the model legume Medicago truncatula.</title>
        <authorList>
            <person name="Tang H."/>
            <person name="Krishnakumar V."/>
            <person name="Bidwell S."/>
            <person name="Rosen B."/>
            <person name="Chan A."/>
            <person name="Zhou S."/>
            <person name="Gentzbittel L."/>
            <person name="Childs K.L."/>
            <person name="Yandell M."/>
            <person name="Gundlach H."/>
            <person name="Mayer K.F."/>
            <person name="Schwartz D.C."/>
            <person name="Town C.D."/>
        </authorList>
    </citation>
    <scope>GENOME REANNOTATION</scope>
    <source>
        <strain evidence="2 3">cv. Jemalong A17</strain>
    </source>
</reference>
<evidence type="ECO:0000313" key="1">
    <source>
        <dbReference type="EMBL" id="AES61548.1"/>
    </source>
</evidence>
<reference evidence="1 3" key="1">
    <citation type="journal article" date="2011" name="Nature">
        <title>The Medicago genome provides insight into the evolution of rhizobial symbioses.</title>
        <authorList>
            <person name="Young N.D."/>
            <person name="Debelle F."/>
            <person name="Oldroyd G.E."/>
            <person name="Geurts R."/>
            <person name="Cannon S.B."/>
            <person name="Udvardi M.K."/>
            <person name="Benedito V.A."/>
            <person name="Mayer K.F."/>
            <person name="Gouzy J."/>
            <person name="Schoof H."/>
            <person name="Van de Peer Y."/>
            <person name="Proost S."/>
            <person name="Cook D.R."/>
            <person name="Meyers B.C."/>
            <person name="Spannagl M."/>
            <person name="Cheung F."/>
            <person name="De Mita S."/>
            <person name="Krishnakumar V."/>
            <person name="Gundlach H."/>
            <person name="Zhou S."/>
            <person name="Mudge J."/>
            <person name="Bharti A.K."/>
            <person name="Murray J.D."/>
            <person name="Naoumkina M.A."/>
            <person name="Rosen B."/>
            <person name="Silverstein K.A."/>
            <person name="Tang H."/>
            <person name="Rombauts S."/>
            <person name="Zhao P.X."/>
            <person name="Zhou P."/>
            <person name="Barbe V."/>
            <person name="Bardou P."/>
            <person name="Bechner M."/>
            <person name="Bellec A."/>
            <person name="Berger A."/>
            <person name="Berges H."/>
            <person name="Bidwell S."/>
            <person name="Bisseling T."/>
            <person name="Choisne N."/>
            <person name="Couloux A."/>
            <person name="Denny R."/>
            <person name="Deshpande S."/>
            <person name="Dai X."/>
            <person name="Doyle J.J."/>
            <person name="Dudez A.M."/>
            <person name="Farmer A.D."/>
            <person name="Fouteau S."/>
            <person name="Franken C."/>
            <person name="Gibelin C."/>
            <person name="Gish J."/>
            <person name="Goldstein S."/>
            <person name="Gonzalez A.J."/>
            <person name="Green P.J."/>
            <person name="Hallab A."/>
            <person name="Hartog M."/>
            <person name="Hua A."/>
            <person name="Humphray S.J."/>
            <person name="Jeong D.H."/>
            <person name="Jing Y."/>
            <person name="Jocker A."/>
            <person name="Kenton S.M."/>
            <person name="Kim D.J."/>
            <person name="Klee K."/>
            <person name="Lai H."/>
            <person name="Lang C."/>
            <person name="Lin S."/>
            <person name="Macmil S.L."/>
            <person name="Magdelenat G."/>
            <person name="Matthews L."/>
            <person name="McCorrison J."/>
            <person name="Monaghan E.L."/>
            <person name="Mun J.H."/>
            <person name="Najar F.Z."/>
            <person name="Nicholson C."/>
            <person name="Noirot C."/>
            <person name="O'Bleness M."/>
            <person name="Paule C.R."/>
            <person name="Poulain J."/>
            <person name="Prion F."/>
            <person name="Qin B."/>
            <person name="Qu C."/>
            <person name="Retzel E.F."/>
            <person name="Riddle C."/>
            <person name="Sallet E."/>
            <person name="Samain S."/>
            <person name="Samson N."/>
            <person name="Sanders I."/>
            <person name="Saurat O."/>
            <person name="Scarpelli C."/>
            <person name="Schiex T."/>
            <person name="Segurens B."/>
            <person name="Severin A.J."/>
            <person name="Sherrier D.J."/>
            <person name="Shi R."/>
            <person name="Sims S."/>
            <person name="Singer S.R."/>
            <person name="Sinharoy S."/>
            <person name="Sterck L."/>
            <person name="Viollet A."/>
            <person name="Wang B.B."/>
            <person name="Wang K."/>
            <person name="Wang M."/>
            <person name="Wang X."/>
            <person name="Warfsmann J."/>
            <person name="Weissenbach J."/>
            <person name="White D.D."/>
            <person name="White J.D."/>
            <person name="Wiley G.B."/>
            <person name="Wincker P."/>
            <person name="Xing Y."/>
            <person name="Yang L."/>
            <person name="Yao Z."/>
            <person name="Ying F."/>
            <person name="Zhai J."/>
            <person name="Zhou L."/>
            <person name="Zuber A."/>
            <person name="Denarie J."/>
            <person name="Dixon R.A."/>
            <person name="May G.D."/>
            <person name="Schwartz D.C."/>
            <person name="Rogers J."/>
            <person name="Quetier F."/>
            <person name="Town C.D."/>
            <person name="Roe B.A."/>
        </authorList>
    </citation>
    <scope>NUCLEOTIDE SEQUENCE [LARGE SCALE GENOMIC DNA]</scope>
    <source>
        <strain evidence="1">A17</strain>
        <strain evidence="2 3">cv. Jemalong A17</strain>
    </source>
</reference>
<gene>
    <name evidence="1" type="ordered locus">MTR_1g085930</name>
</gene>
<reference evidence="2" key="3">
    <citation type="submission" date="2015-04" db="UniProtKB">
        <authorList>
            <consortium name="EnsemblPlants"/>
        </authorList>
    </citation>
    <scope>IDENTIFICATION</scope>
    <source>
        <strain evidence="2">cv. Jemalong A17</strain>
    </source>
</reference>
<sequence length="129" mass="14653">MGRNGTIYDKNKLLLSPNSLAEGKNLLSVPLIFKEDDLVEVSGTTIVDKGFHGSLFLCKIKDTGGRRWTKDNAYSLNMWIRWQVKCIKRSGDVLFHAMWHTKGLFGRSKKVKGKIVRGKIVEGMKESRK</sequence>
<proteinExistence type="predicted"/>
<keyword evidence="3" id="KW-1185">Reference proteome</keyword>
<dbReference type="PaxDb" id="3880-AES61548"/>
<evidence type="ECO:0000313" key="2">
    <source>
        <dbReference type="EnsemblPlants" id="AES61548"/>
    </source>
</evidence>
<name>G7IBP7_MEDTR</name>
<dbReference type="EnsemblPlants" id="AES61548">
    <property type="protein sequence ID" value="AES61548"/>
    <property type="gene ID" value="MTR_1g085930"/>
</dbReference>
<dbReference type="EMBL" id="CM001217">
    <property type="protein sequence ID" value="AES61548.1"/>
    <property type="molecule type" value="Genomic_DNA"/>
</dbReference>
<accession>G7IBP7</accession>